<evidence type="ECO:0000313" key="1">
    <source>
        <dbReference type="EMBL" id="XRP73949.1"/>
    </source>
</evidence>
<keyword evidence="1" id="KW-0378">Hydrolase</keyword>
<proteinExistence type="predicted"/>
<reference evidence="1 2" key="1">
    <citation type="journal article" date="2021" name="ISME J.">
        <title>Genomic evolution of the class Acidithiobacillia: deep-branching Proteobacteria living in extreme acidic conditions.</title>
        <authorList>
            <person name="Moya-Beltran A."/>
            <person name="Beard S."/>
            <person name="Rojas-Villalobos C."/>
            <person name="Issotta F."/>
            <person name="Gallardo Y."/>
            <person name="Ulloa R."/>
            <person name="Giaveno A."/>
            <person name="Degli Esposti M."/>
            <person name="Johnson D.B."/>
            <person name="Quatrini R."/>
        </authorList>
    </citation>
    <scope>NUCLEOTIDE SEQUENCE [LARGE SCALE GENOMIC DNA]</scope>
    <source>
        <strain evidence="1 2">CF3</strain>
    </source>
</reference>
<dbReference type="Proteomes" id="UP001196097">
    <property type="component" value="Chromosome"/>
</dbReference>
<protein>
    <submittedName>
        <fullName evidence="1">tRNA adenosine(34) deaminase TadA</fullName>
        <ecNumber evidence="1">3.5.4.33</ecNumber>
    </submittedName>
</protein>
<keyword evidence="2" id="KW-1185">Reference proteome</keyword>
<name>A0ACD5IKI7_9PROT</name>
<organism evidence="1 2">
    <name type="scientific">Acidithiobacillus ferruginosus</name>
    <dbReference type="NCBI Taxonomy" id="3063951"/>
    <lineage>
        <taxon>Bacteria</taxon>
        <taxon>Pseudomonadati</taxon>
        <taxon>Pseudomonadota</taxon>
        <taxon>Acidithiobacillia</taxon>
        <taxon>Acidithiobacillales</taxon>
        <taxon>Acidithiobacillaceae</taxon>
        <taxon>Acidithiobacillus</taxon>
    </lineage>
</organism>
<sequence length="178" mass="19244">MMVTDEDSDSRDAAWMALALDYAARAAGQGEVPVGAVLVDVGGHLLAAAHNTPVRDHDPSAHAEMRVLRQAARSLQNYRLTGTTLYVTLEPCVMCVGALLHARVARLVYGAPDPKAGAVESLYHLLEDDRFNHRVMAQGGLLAGPSATLLRDFFQARRRGKRSGNAGIAWAREQGEEK</sequence>
<gene>
    <name evidence="1" type="primary">tadA</name>
    <name evidence="1" type="ORF">HF292_004665</name>
</gene>
<dbReference type="EC" id="3.5.4.33" evidence="1"/>
<dbReference type="EMBL" id="CP130946">
    <property type="protein sequence ID" value="XRP73949.1"/>
    <property type="molecule type" value="Genomic_DNA"/>
</dbReference>
<accession>A0ACD5IKI7</accession>
<evidence type="ECO:0000313" key="2">
    <source>
        <dbReference type="Proteomes" id="UP001196097"/>
    </source>
</evidence>